<evidence type="ECO:0000313" key="4">
    <source>
        <dbReference type="Proteomes" id="UP000008850"/>
    </source>
</evidence>
<proteinExistence type="predicted"/>
<dbReference type="InterPro" id="IPR010987">
    <property type="entry name" value="Glutathione-S-Trfase_C-like"/>
</dbReference>
<dbReference type="SUPFAM" id="SSF52833">
    <property type="entry name" value="Thioredoxin-like"/>
    <property type="match status" value="1"/>
</dbReference>
<dbReference type="CDD" id="cd00299">
    <property type="entry name" value="GST_C_family"/>
    <property type="match status" value="1"/>
</dbReference>
<name>G4R993_PELHB</name>
<dbReference type="PROSITE" id="PS50404">
    <property type="entry name" value="GST_NTER"/>
    <property type="match status" value="1"/>
</dbReference>
<dbReference type="Gene3D" id="1.20.1050.10">
    <property type="match status" value="1"/>
</dbReference>
<dbReference type="Pfam" id="PF00043">
    <property type="entry name" value="GST_C"/>
    <property type="match status" value="1"/>
</dbReference>
<feature type="domain" description="GST N-terminal" evidence="1">
    <location>
        <begin position="9"/>
        <end position="88"/>
    </location>
</feature>
<dbReference type="SUPFAM" id="SSF47616">
    <property type="entry name" value="GST C-terminal domain-like"/>
    <property type="match status" value="1"/>
</dbReference>
<dbReference type="SFLD" id="SFLDS00019">
    <property type="entry name" value="Glutathione_Transferase_(cytos"/>
    <property type="match status" value="1"/>
</dbReference>
<dbReference type="Gene3D" id="3.40.30.10">
    <property type="entry name" value="Glutaredoxin"/>
    <property type="match status" value="1"/>
</dbReference>
<dbReference type="InterPro" id="IPR004045">
    <property type="entry name" value="Glutathione_S-Trfase_N"/>
</dbReference>
<keyword evidence="4" id="KW-1185">Reference proteome</keyword>
<dbReference type="EMBL" id="CP003075">
    <property type="protein sequence ID" value="AEQ53427.1"/>
    <property type="molecule type" value="Genomic_DNA"/>
</dbReference>
<feature type="domain" description="GST C-terminal" evidence="2">
    <location>
        <begin position="97"/>
        <end position="235"/>
    </location>
</feature>
<dbReference type="PROSITE" id="PS50405">
    <property type="entry name" value="GST_CTER"/>
    <property type="match status" value="1"/>
</dbReference>
<dbReference type="GO" id="GO:0016740">
    <property type="term" value="F:transferase activity"/>
    <property type="evidence" value="ECO:0007669"/>
    <property type="project" value="UniProtKB-KW"/>
</dbReference>
<accession>G4R993</accession>
<organism evidence="3 4">
    <name type="scientific">Pelagibacterium halotolerans (strain DSM 22347 / JCM 15775 / CGMCC 1.7692 / B2)</name>
    <dbReference type="NCBI Taxonomy" id="1082931"/>
    <lineage>
        <taxon>Bacteria</taxon>
        <taxon>Pseudomonadati</taxon>
        <taxon>Pseudomonadota</taxon>
        <taxon>Alphaproteobacteria</taxon>
        <taxon>Hyphomicrobiales</taxon>
        <taxon>Devosiaceae</taxon>
        <taxon>Pelagibacterium</taxon>
    </lineage>
</organism>
<dbReference type="Proteomes" id="UP000008850">
    <property type="component" value="Chromosome"/>
</dbReference>
<dbReference type="PANTHER" id="PTHR44051:SF8">
    <property type="entry name" value="GLUTATHIONE S-TRANSFERASE GSTA"/>
    <property type="match status" value="1"/>
</dbReference>
<dbReference type="AlphaFoldDB" id="G4R993"/>
<dbReference type="HOGENOM" id="CLU_011226_5_3_5"/>
<dbReference type="PANTHER" id="PTHR44051">
    <property type="entry name" value="GLUTATHIONE S-TRANSFERASE-RELATED"/>
    <property type="match status" value="1"/>
</dbReference>
<dbReference type="InterPro" id="IPR004046">
    <property type="entry name" value="GST_C"/>
</dbReference>
<dbReference type="PATRIC" id="fig|1082931.4.peg.3392"/>
<dbReference type="STRING" id="1082931.KKY_3441"/>
<dbReference type="InterPro" id="IPR036282">
    <property type="entry name" value="Glutathione-S-Trfase_C_sf"/>
</dbReference>
<gene>
    <name evidence="3" type="ordered locus">KKY_3441</name>
</gene>
<evidence type="ECO:0000313" key="3">
    <source>
        <dbReference type="EMBL" id="AEQ53427.1"/>
    </source>
</evidence>
<keyword evidence="3" id="KW-0808">Transferase</keyword>
<dbReference type="Pfam" id="PF13409">
    <property type="entry name" value="GST_N_2"/>
    <property type="match status" value="1"/>
</dbReference>
<evidence type="ECO:0000259" key="2">
    <source>
        <dbReference type="PROSITE" id="PS50405"/>
    </source>
</evidence>
<evidence type="ECO:0000259" key="1">
    <source>
        <dbReference type="PROSITE" id="PS50404"/>
    </source>
</evidence>
<protein>
    <submittedName>
        <fullName evidence="3">Glutathione S-transferase family protein</fullName>
    </submittedName>
</protein>
<dbReference type="InterPro" id="IPR036249">
    <property type="entry name" value="Thioredoxin-like_sf"/>
</dbReference>
<sequence length="235" mass="26657">MPRYFYDWSMPQLLHHKLDPSSRLIRLMLAEYGIDVDLVDVAPWRRDPDFLEINPAASVPVMLDEPFPPIVGILATIAHIEDNFGPEGHIEALLPENAGEKIEVWRLLEWVLLKLGPEVTAYLLEEKLIKRDLRSGAPEPSVIRIAKANLTEHLAYFSWVLATRRWLAGDTLTLADFALAAHISVLDYMGDIAWEKAGEIKDWYARIKSRPAFRPLLGDRIVGMPASTSYADLDF</sequence>
<dbReference type="InterPro" id="IPR040079">
    <property type="entry name" value="Glutathione_S-Trfase"/>
</dbReference>
<dbReference type="KEGG" id="phl:KKY_3441"/>
<reference evidence="3 4" key="1">
    <citation type="journal article" date="2012" name="J. Bacteriol.">
        <title>Complete genome sequence of Pelagibacterium halotolerans B2T.</title>
        <authorList>
            <person name="Huo Y.Y."/>
            <person name="Cheng H."/>
            <person name="Han X.F."/>
            <person name="Jiang X.W."/>
            <person name="Sun C."/>
            <person name="Zhang X.Q."/>
            <person name="Zhu X.F."/>
            <person name="Liu Y.F."/>
            <person name="Li P.F."/>
            <person name="Ni P.X."/>
            <person name="Wu M."/>
        </authorList>
    </citation>
    <scope>NUCLEOTIDE SEQUENCE [LARGE SCALE GENOMIC DNA]</scope>
    <source>
        <strain evidence="4">DSM 22347 / JCM 15775 / CGMCC 1.7692 / B2</strain>
    </source>
</reference>
<dbReference type="eggNOG" id="COG0625">
    <property type="taxonomic scope" value="Bacteria"/>
</dbReference>